<reference evidence="1" key="1">
    <citation type="submission" date="2022-02" db="EMBL/GenBank/DDBJ databases">
        <title>Plant Genome Project.</title>
        <authorList>
            <person name="Zhang R.-G."/>
        </authorList>
    </citation>
    <scope>NUCLEOTIDE SEQUENCE</scope>
    <source>
        <strain evidence="1">AT1</strain>
    </source>
</reference>
<organism evidence="1 2">
    <name type="scientific">Rhododendron molle</name>
    <name type="common">Chinese azalea</name>
    <name type="synonym">Azalea mollis</name>
    <dbReference type="NCBI Taxonomy" id="49168"/>
    <lineage>
        <taxon>Eukaryota</taxon>
        <taxon>Viridiplantae</taxon>
        <taxon>Streptophyta</taxon>
        <taxon>Embryophyta</taxon>
        <taxon>Tracheophyta</taxon>
        <taxon>Spermatophyta</taxon>
        <taxon>Magnoliopsida</taxon>
        <taxon>eudicotyledons</taxon>
        <taxon>Gunneridae</taxon>
        <taxon>Pentapetalae</taxon>
        <taxon>asterids</taxon>
        <taxon>Ericales</taxon>
        <taxon>Ericaceae</taxon>
        <taxon>Ericoideae</taxon>
        <taxon>Rhodoreae</taxon>
        <taxon>Rhododendron</taxon>
    </lineage>
</organism>
<accession>A0ACC0LWY9</accession>
<dbReference type="EMBL" id="CM046398">
    <property type="protein sequence ID" value="KAI8533077.1"/>
    <property type="molecule type" value="Genomic_DNA"/>
</dbReference>
<gene>
    <name evidence="1" type="ORF">RHMOL_Rhmol11G0268100</name>
</gene>
<keyword evidence="2" id="KW-1185">Reference proteome</keyword>
<evidence type="ECO:0000313" key="2">
    <source>
        <dbReference type="Proteomes" id="UP001062846"/>
    </source>
</evidence>
<dbReference type="Proteomes" id="UP001062846">
    <property type="component" value="Chromosome 11"/>
</dbReference>
<name>A0ACC0LWY9_RHOML</name>
<sequence>MPPGDLRLCNNCFKQGHIAADCTNDKACKNCRKTGHLARDCRNEPVCNVCNISGHVARECPKGNAIDEGRQWLWS</sequence>
<evidence type="ECO:0000313" key="1">
    <source>
        <dbReference type="EMBL" id="KAI8533077.1"/>
    </source>
</evidence>
<comment type="caution">
    <text evidence="1">The sequence shown here is derived from an EMBL/GenBank/DDBJ whole genome shotgun (WGS) entry which is preliminary data.</text>
</comment>
<protein>
    <submittedName>
        <fullName evidence="1">Uncharacterized protein</fullName>
    </submittedName>
</protein>
<proteinExistence type="predicted"/>